<keyword evidence="3" id="KW-1185">Reference proteome</keyword>
<sequence>MSCKLVLLVALFGISLISAQPGSRRRKSRHESSSRQRKQKTASGMGVRQRGQGMDGVNNKEAAKVGAEDQVWAVDKKEKAKEVVVHG</sequence>
<evidence type="ECO:0000256" key="2">
    <source>
        <dbReference type="SAM" id="SignalP"/>
    </source>
</evidence>
<dbReference type="Proteomes" id="UP000887574">
    <property type="component" value="Unplaced"/>
</dbReference>
<feature type="region of interest" description="Disordered" evidence="1">
    <location>
        <begin position="20"/>
        <end position="60"/>
    </location>
</feature>
<accession>A0A915ECX4</accession>
<reference evidence="4" key="1">
    <citation type="submission" date="2022-11" db="UniProtKB">
        <authorList>
            <consortium name="WormBaseParasite"/>
        </authorList>
    </citation>
    <scope>IDENTIFICATION</scope>
</reference>
<feature type="compositionally biased region" description="Basic residues" evidence="1">
    <location>
        <begin position="23"/>
        <end position="40"/>
    </location>
</feature>
<dbReference type="WBParaSite" id="jg5011">
    <property type="protein sequence ID" value="jg5011"/>
    <property type="gene ID" value="jg5011"/>
</dbReference>
<evidence type="ECO:0000313" key="4">
    <source>
        <dbReference type="WBParaSite" id="jg5011"/>
    </source>
</evidence>
<evidence type="ECO:0000256" key="1">
    <source>
        <dbReference type="SAM" id="MobiDB-lite"/>
    </source>
</evidence>
<dbReference type="AlphaFoldDB" id="A0A915ECX4"/>
<name>A0A915ECX4_9BILA</name>
<feature type="signal peptide" evidence="2">
    <location>
        <begin position="1"/>
        <end position="19"/>
    </location>
</feature>
<protein>
    <submittedName>
        <fullName evidence="4">Secreted protein</fullName>
    </submittedName>
</protein>
<evidence type="ECO:0000313" key="3">
    <source>
        <dbReference type="Proteomes" id="UP000887574"/>
    </source>
</evidence>
<proteinExistence type="predicted"/>
<organism evidence="3 4">
    <name type="scientific">Ditylenchus dipsaci</name>
    <dbReference type="NCBI Taxonomy" id="166011"/>
    <lineage>
        <taxon>Eukaryota</taxon>
        <taxon>Metazoa</taxon>
        <taxon>Ecdysozoa</taxon>
        <taxon>Nematoda</taxon>
        <taxon>Chromadorea</taxon>
        <taxon>Rhabditida</taxon>
        <taxon>Tylenchina</taxon>
        <taxon>Tylenchomorpha</taxon>
        <taxon>Sphaerularioidea</taxon>
        <taxon>Anguinidae</taxon>
        <taxon>Anguininae</taxon>
        <taxon>Ditylenchus</taxon>
    </lineage>
</organism>
<keyword evidence="2" id="KW-0732">Signal</keyword>
<feature type="chain" id="PRO_5037609129" evidence="2">
    <location>
        <begin position="20"/>
        <end position="87"/>
    </location>
</feature>